<evidence type="ECO:0000256" key="35">
    <source>
        <dbReference type="SAM" id="Phobius"/>
    </source>
</evidence>
<dbReference type="InterPro" id="IPR000719">
    <property type="entry name" value="Prot_kinase_dom"/>
</dbReference>
<keyword evidence="13 32" id="KW-0547">Nucleotide-binding</keyword>
<evidence type="ECO:0000256" key="15">
    <source>
        <dbReference type="ARBA" id="ARBA00022840"/>
    </source>
</evidence>
<feature type="coiled-coil region" evidence="33">
    <location>
        <begin position="528"/>
        <end position="559"/>
    </location>
</feature>
<protein>
    <recommendedName>
        <fullName evidence="23">Dual serine/threonine and tyrosine protein kinase</fullName>
        <ecNumber evidence="6">2.7.12.1</ecNumber>
    </recommendedName>
    <alternativeName>
        <fullName evidence="25">Dusty protein kinase</fullName>
    </alternativeName>
    <alternativeName>
        <fullName evidence="24">Receptor-interacting serine/threonine-protein kinase 5</fullName>
    </alternativeName>
    <alternativeName>
        <fullName evidence="30">Retinoblastoma-binding protein 5</fullName>
    </alternativeName>
</protein>
<dbReference type="InterPro" id="IPR008271">
    <property type="entry name" value="Ser/Thr_kinase_AS"/>
</dbReference>
<evidence type="ECO:0000256" key="22">
    <source>
        <dbReference type="ARBA" id="ARBA00023242"/>
    </source>
</evidence>
<comment type="catalytic activity">
    <reaction evidence="27">
        <text>L-threonyl-[protein] + ATP = O-phospho-L-threonyl-[protein] + ADP + H(+)</text>
        <dbReference type="Rhea" id="RHEA:46608"/>
        <dbReference type="Rhea" id="RHEA-COMP:11060"/>
        <dbReference type="Rhea" id="RHEA-COMP:11605"/>
        <dbReference type="ChEBI" id="CHEBI:15378"/>
        <dbReference type="ChEBI" id="CHEBI:30013"/>
        <dbReference type="ChEBI" id="CHEBI:30616"/>
        <dbReference type="ChEBI" id="CHEBI:61977"/>
        <dbReference type="ChEBI" id="CHEBI:456216"/>
        <dbReference type="EC" id="2.7.12.1"/>
    </reaction>
</comment>
<comment type="subcellular location">
    <subcellularLocation>
        <location evidence="3">Apical cell membrane</location>
    </subcellularLocation>
    <subcellularLocation>
        <location evidence="2">Basolateral cell membrane</location>
    </subcellularLocation>
    <subcellularLocation>
        <location evidence="4">Cell junction</location>
    </subcellularLocation>
    <subcellularLocation>
        <location evidence="5">Cytoplasmic vesicle</location>
        <location evidence="5">Autophagosome</location>
    </subcellularLocation>
    <subcellularLocation>
        <location evidence="1">Nucleus</location>
    </subcellularLocation>
</comment>
<evidence type="ECO:0000256" key="18">
    <source>
        <dbReference type="ARBA" id="ARBA00023015"/>
    </source>
</evidence>
<dbReference type="Proteomes" id="UP000031443">
    <property type="component" value="Unassembled WGS sequence"/>
</dbReference>
<comment type="catalytic activity">
    <reaction evidence="28">
        <text>L-tyrosyl-[protein] + ATP = O-phospho-L-tyrosyl-[protein] + ADP + H(+)</text>
        <dbReference type="Rhea" id="RHEA:10596"/>
        <dbReference type="Rhea" id="RHEA-COMP:10136"/>
        <dbReference type="Rhea" id="RHEA-COMP:20101"/>
        <dbReference type="ChEBI" id="CHEBI:15378"/>
        <dbReference type="ChEBI" id="CHEBI:30616"/>
        <dbReference type="ChEBI" id="CHEBI:46858"/>
        <dbReference type="ChEBI" id="CHEBI:61978"/>
        <dbReference type="ChEBI" id="CHEBI:456216"/>
        <dbReference type="EC" id="2.7.12.1"/>
    </reaction>
</comment>
<dbReference type="PROSITE" id="PS50294">
    <property type="entry name" value="WD_REPEATS_REGION"/>
    <property type="match status" value="1"/>
</dbReference>
<evidence type="ECO:0000256" key="13">
    <source>
        <dbReference type="ARBA" id="ARBA00022741"/>
    </source>
</evidence>
<dbReference type="SUPFAM" id="SSF117289">
    <property type="entry name" value="Nucleoporin domain"/>
    <property type="match status" value="1"/>
</dbReference>
<dbReference type="SMART" id="SM00320">
    <property type="entry name" value="WD40"/>
    <property type="match status" value="4"/>
</dbReference>
<dbReference type="GO" id="GO:0004712">
    <property type="term" value="F:protein serine/threonine/tyrosine kinase activity"/>
    <property type="evidence" value="ECO:0007669"/>
    <property type="project" value="UniProtKB-EC"/>
</dbReference>
<evidence type="ECO:0000256" key="4">
    <source>
        <dbReference type="ARBA" id="ARBA00004282"/>
    </source>
</evidence>
<evidence type="ECO:0000259" key="36">
    <source>
        <dbReference type="PROSITE" id="PS50011"/>
    </source>
</evidence>
<dbReference type="GO" id="GO:0070161">
    <property type="term" value="C:anchoring junction"/>
    <property type="evidence" value="ECO:0007669"/>
    <property type="project" value="UniProtKB-SubCell"/>
</dbReference>
<feature type="region of interest" description="Disordered" evidence="34">
    <location>
        <begin position="1392"/>
        <end position="1494"/>
    </location>
</feature>
<evidence type="ECO:0000313" key="38">
    <source>
        <dbReference type="EMBL" id="EMP30840.1"/>
    </source>
</evidence>
<evidence type="ECO:0000256" key="10">
    <source>
        <dbReference type="ARBA" id="ARBA00022574"/>
    </source>
</evidence>
<dbReference type="InterPro" id="IPR001680">
    <property type="entry name" value="WD40_rpt"/>
</dbReference>
<evidence type="ECO:0000256" key="21">
    <source>
        <dbReference type="ARBA" id="ARBA00023163"/>
    </source>
</evidence>
<dbReference type="CDD" id="cd00096">
    <property type="entry name" value="Ig"/>
    <property type="match status" value="1"/>
</dbReference>
<keyword evidence="35" id="KW-0812">Transmembrane</keyword>
<evidence type="ECO:0000256" key="11">
    <source>
        <dbReference type="ARBA" id="ARBA00022679"/>
    </source>
</evidence>
<comment type="function">
    <text evidence="29">In embryonic stem (ES) cells, plays a crucial role in the differentiation potential, particularly along the neural lineage, regulating gene induction and H3 'Lys-4' methylation at key developmental loci, including that mediated by retinoic acid. Does not affect ES cell self-renewal. Component or associated component of some histone methyltransferase complexes which regulates transcription through recruitment of those complexes to gene promoters. As part of the MLL1/MLL complex, involved in mono-, di- and trimethylation at 'Lys-4' of histone H3. Histone H3 'Lys-4' methylation represents a specific tag for epigenetic transcriptional activation. In association with ASH2L and WDR5, stimulates the histone methyltransferase activities of KMT2A, KMT2B, KMT2C, KMT2D, SETD1A and SETD1B.</text>
</comment>
<evidence type="ECO:0000256" key="19">
    <source>
        <dbReference type="ARBA" id="ARBA00023136"/>
    </source>
</evidence>
<keyword evidence="21" id="KW-0804">Transcription</keyword>
<dbReference type="InterPro" id="IPR007110">
    <property type="entry name" value="Ig-like_dom"/>
</dbReference>
<dbReference type="InterPro" id="IPR051302">
    <property type="entry name" value="Dual_SerThr-Tyr_Kinase"/>
</dbReference>
<evidence type="ECO:0000256" key="25">
    <source>
        <dbReference type="ARBA" id="ARBA00042638"/>
    </source>
</evidence>
<feature type="compositionally biased region" description="Basic and acidic residues" evidence="34">
    <location>
        <begin position="1475"/>
        <end position="1492"/>
    </location>
</feature>
<keyword evidence="8" id="KW-0963">Cytoplasm</keyword>
<keyword evidence="19 35" id="KW-0472">Membrane</keyword>
<keyword evidence="11" id="KW-0808">Transferase</keyword>
<keyword evidence="17" id="KW-0965">Cell junction</keyword>
<feature type="binding site" evidence="32">
    <location>
        <position position="799"/>
    </location>
    <ligand>
        <name>ATP</name>
        <dbReference type="ChEBI" id="CHEBI:30616"/>
    </ligand>
</feature>
<dbReference type="GO" id="GO:0043066">
    <property type="term" value="P:negative regulation of apoptotic process"/>
    <property type="evidence" value="ECO:0007669"/>
    <property type="project" value="TreeGrafter"/>
</dbReference>
<dbReference type="GO" id="GO:0005654">
    <property type="term" value="C:nucleoplasm"/>
    <property type="evidence" value="ECO:0007669"/>
    <property type="project" value="UniProtKB-ARBA"/>
</dbReference>
<evidence type="ECO:0000256" key="17">
    <source>
        <dbReference type="ARBA" id="ARBA00022949"/>
    </source>
</evidence>
<dbReference type="eggNOG" id="KOG0192">
    <property type="taxonomic scope" value="Eukaryota"/>
</dbReference>
<dbReference type="FunFam" id="1.10.510.10:FF:000244">
    <property type="entry name" value="Dual serine/threonine and tyrosine protein kinase"/>
    <property type="match status" value="1"/>
</dbReference>
<accession>M7B5Q0</accession>
<dbReference type="SUPFAM" id="SSF56112">
    <property type="entry name" value="Protein kinase-like (PK-like)"/>
    <property type="match status" value="1"/>
</dbReference>
<dbReference type="PROSITE" id="PS00107">
    <property type="entry name" value="PROTEIN_KINASE_ATP"/>
    <property type="match status" value="1"/>
</dbReference>
<evidence type="ECO:0000256" key="34">
    <source>
        <dbReference type="SAM" id="MobiDB-lite"/>
    </source>
</evidence>
<keyword evidence="14 38" id="KW-0418">Kinase</keyword>
<dbReference type="GO" id="GO:0004713">
    <property type="term" value="F:protein tyrosine kinase activity"/>
    <property type="evidence" value="ECO:0007669"/>
    <property type="project" value="UniProtKB-KW"/>
</dbReference>
<evidence type="ECO:0000256" key="32">
    <source>
        <dbReference type="PROSITE-ProRule" id="PRU10141"/>
    </source>
</evidence>
<evidence type="ECO:0000313" key="39">
    <source>
        <dbReference type="Proteomes" id="UP000031443"/>
    </source>
</evidence>
<name>M7B5Q0_CHEMY</name>
<feature type="compositionally biased region" description="Acidic residues" evidence="34">
    <location>
        <begin position="1329"/>
        <end position="1344"/>
    </location>
</feature>
<dbReference type="InterPro" id="IPR011009">
    <property type="entry name" value="Kinase-like_dom_sf"/>
</dbReference>
<feature type="region of interest" description="Disordered" evidence="34">
    <location>
        <begin position="1329"/>
        <end position="1361"/>
    </location>
</feature>
<evidence type="ECO:0000256" key="12">
    <source>
        <dbReference type="ARBA" id="ARBA00022737"/>
    </source>
</evidence>
<evidence type="ECO:0000256" key="1">
    <source>
        <dbReference type="ARBA" id="ARBA00004123"/>
    </source>
</evidence>
<dbReference type="PANTHER" id="PTHR46392:SF1">
    <property type="entry name" value="DUAL SERINE_THREONINE AND TYROSINE PROTEIN KINASE"/>
    <property type="match status" value="1"/>
</dbReference>
<dbReference type="GO" id="GO:0004674">
    <property type="term" value="F:protein serine/threonine kinase activity"/>
    <property type="evidence" value="ECO:0007669"/>
    <property type="project" value="UniProtKB-KW"/>
</dbReference>
<keyword evidence="35" id="KW-1133">Transmembrane helix</keyword>
<dbReference type="GO" id="GO:0044344">
    <property type="term" value="P:cellular response to fibroblast growth factor stimulus"/>
    <property type="evidence" value="ECO:0007669"/>
    <property type="project" value="TreeGrafter"/>
</dbReference>
<evidence type="ECO:0000256" key="8">
    <source>
        <dbReference type="ARBA" id="ARBA00022490"/>
    </source>
</evidence>
<feature type="compositionally biased region" description="Basic residues" evidence="34">
    <location>
        <begin position="1463"/>
        <end position="1474"/>
    </location>
</feature>
<keyword evidence="9" id="KW-0723">Serine/threonine-protein kinase</keyword>
<keyword evidence="16" id="KW-0156">Chromatin regulator</keyword>
<evidence type="ECO:0000256" key="31">
    <source>
        <dbReference type="PROSITE-ProRule" id="PRU00221"/>
    </source>
</evidence>
<dbReference type="GO" id="GO:0016323">
    <property type="term" value="C:basolateral plasma membrane"/>
    <property type="evidence" value="ECO:0007669"/>
    <property type="project" value="UniProtKB-SubCell"/>
</dbReference>
<dbReference type="SUPFAM" id="SSF48726">
    <property type="entry name" value="Immunoglobulin"/>
    <property type="match status" value="1"/>
</dbReference>
<feature type="domain" description="Ig-like" evidence="37">
    <location>
        <begin position="1588"/>
        <end position="1654"/>
    </location>
</feature>
<comment type="catalytic activity">
    <reaction evidence="26">
        <text>L-seryl-[protein] + ATP = O-phospho-L-seryl-[protein] + ADP + H(+)</text>
        <dbReference type="Rhea" id="RHEA:17989"/>
        <dbReference type="Rhea" id="RHEA-COMP:9863"/>
        <dbReference type="Rhea" id="RHEA-COMP:11604"/>
        <dbReference type="ChEBI" id="CHEBI:15378"/>
        <dbReference type="ChEBI" id="CHEBI:29999"/>
        <dbReference type="ChEBI" id="CHEBI:30616"/>
        <dbReference type="ChEBI" id="CHEBI:83421"/>
        <dbReference type="ChEBI" id="CHEBI:456216"/>
        <dbReference type="EC" id="2.7.12.1"/>
    </reaction>
</comment>
<evidence type="ECO:0000256" key="7">
    <source>
        <dbReference type="ARBA" id="ARBA00022475"/>
    </source>
</evidence>
<keyword evidence="20" id="KW-0829">Tyrosine-protein kinase</keyword>
<dbReference type="InterPro" id="IPR015943">
    <property type="entry name" value="WD40/YVTN_repeat-like_dom_sf"/>
</dbReference>
<gene>
    <name evidence="38" type="ORF">UY3_12035</name>
</gene>
<feature type="domain" description="Protein kinase" evidence="36">
    <location>
        <begin position="770"/>
        <end position="1024"/>
    </location>
</feature>
<evidence type="ECO:0000259" key="37">
    <source>
        <dbReference type="PROSITE" id="PS50835"/>
    </source>
</evidence>
<dbReference type="PROSITE" id="PS50082">
    <property type="entry name" value="WD_REPEATS_2"/>
    <property type="match status" value="1"/>
</dbReference>
<evidence type="ECO:0000256" key="33">
    <source>
        <dbReference type="SAM" id="Coils"/>
    </source>
</evidence>
<evidence type="ECO:0000256" key="28">
    <source>
        <dbReference type="ARBA" id="ARBA00051680"/>
    </source>
</evidence>
<evidence type="ECO:0000256" key="16">
    <source>
        <dbReference type="ARBA" id="ARBA00022853"/>
    </source>
</evidence>
<sequence length="1756" mass="195917">MVHCGTGVLPPAASPFPPRRPDKGSAPCALRFGAALPAKTAAGPGRGALFPRGEGGRGYSLAAAESPPGWGWGSGTDLEDMDGGGAPPTRGHASFSDAGGGYLKRTLGCFMNFKECGFKCLNFSKLRATRRIPTSYSVDFSKRCFTFIAEGQIFVWGVGETSKVEDVHIVSLTFVVESFFLIKVRLIERCCRTLDDLNYGPTDYSGRGFNHRYQAAVKLPASRLSCITTHTTDDRMEAKNCNAKCQLLNMLLGEKLLPTTKISSEENCKRRRIRFTHGTQTQISLALPGQYELVHMLAAHQGQWDTIPEEDLEIHGDSEDPAHQIAELEVTLPYLLLKEVDIVVAPCRGFQSAEVTLGEYVNHVLPVVTFAISETKLSASDENELREIQEKFSLPVFFCKVPESEAELISPKKAENEKSSLFCQLMDLDYLSTNHCSCGAPSSDAKAQSMLVEQLEKFRLLSTFSRQVLQKHLVDVATILNLVHCRCLDIFINQAFDMQRDLQITPKRLEYTRKKENELYESLMGIANRKQEEMKDMIIETLNNMKEELLEDAANMEFKDIIIPENGEPVSSKDIKCCIKQIQELIISRLNQAVANKLISSVDYLRESFVGTLERCLRSLEKSQDVSVHITSNYLKQILNAAYHVEVTFHSGSSVTRMLWEQIKQIVQRITWVSPPAITMEWKRKVAQDAIESLSASKLAKSICSQFRTRLNSSHEAFAASLRQLEAGHSGRLEKTEDLWLKVRKDHAPRLARLSLESRSLQDVLLHGKPKLGRELGRGQYGVVYLCDSWGGHFPCALKSVVPPDEKHWNDLALEFHYMRSLPKHERLVDLHGSVIDYSYGGGSSIAVLLIMERLHRDLYTGLRAGLILETRLQIALDVVEGIRFLHSQGLVHRDIKLKNVLLDKKNRAKITDLGFCKPEAMMSGSIVGTPIHMAPELFTGKYDNSVDVYAFGILFWYICSGHVKLPEAFERCASKDHLWNNVRRGVRPERLPAFDEECWQLMEACWDGDPSQRPLLGIVQPMLQRIMDRLCKSSSEQSNKGWGTLLAVGCNDGRIVIWDFLTRGIAKIISAHIHPVCSLCWSRDGHKLVSASTDNIVSQWDVLSGDCDQRFRFPSPILKVQYHPRDQNRVLVCPMKSAPVMLTLSDSKHVVLPVDDDSDLNVVASFDRRGEYIYTGNAKGKILVLKTDTQDLVASFRVTTGTSNTTAIKSIEFARKGSCFLINTADRIIRVYDGREILTCGRDGEPEPMQKLQDLVNRTPWKKCCFSGDGEYIVAGSARQHALYIWEKSIGNLVKILHGTRGELLLDVAENWSAFAPDFKELDENVEYEERESEFDIEDEDKSEPEQTGADAAEDEEVDVTSVDPIAAFCSSDEELEDSKALLYLPIAPEVEDPEENPYGPPPDAVQTSLTDEGIGSEKKRQSSSDGPQPPKKKPKMTNIELQGVPNDEVHPLLGVKGDGKSKKKQAGRPKGSKGKEKDSPFKPKLYKGDRGALPLEGAAKGKVQAELGQPLTASLETVTIPAQLKSAVAKVLVSTTSCSVTCGLGFKVEEICQIDPHGERSHCIFRRSDCLTNWICGLLHFTVPVGKPFELSCLTSEMIGVGSQAFIYTWRLARGLITTDDLLFKPFKTPSYVIKLSPAKESDAGTYRCDVQLMKTFKLIKRIYFGLRVIPNDLVDLNFQKSLTLEQKLAANEKEANQQNGTSVVVQWHQQSWQRRALLVFLIGIGSGVAGGVLVGTVLYFLLEARTKNRPTEE</sequence>
<dbReference type="GO" id="GO:0016324">
    <property type="term" value="C:apical plasma membrane"/>
    <property type="evidence" value="ECO:0007669"/>
    <property type="project" value="UniProtKB-SubCell"/>
</dbReference>
<organism evidence="38 39">
    <name type="scientific">Chelonia mydas</name>
    <name type="common">Green sea-turtle</name>
    <name type="synonym">Chelonia agassizi</name>
    <dbReference type="NCBI Taxonomy" id="8469"/>
    <lineage>
        <taxon>Eukaryota</taxon>
        <taxon>Metazoa</taxon>
        <taxon>Chordata</taxon>
        <taxon>Craniata</taxon>
        <taxon>Vertebrata</taxon>
        <taxon>Euteleostomi</taxon>
        <taxon>Archelosauria</taxon>
        <taxon>Testudinata</taxon>
        <taxon>Testudines</taxon>
        <taxon>Cryptodira</taxon>
        <taxon>Durocryptodira</taxon>
        <taxon>Americhelydia</taxon>
        <taxon>Chelonioidea</taxon>
        <taxon>Cheloniidae</taxon>
        <taxon>Chelonia</taxon>
    </lineage>
</organism>
<dbReference type="Pfam" id="PF00400">
    <property type="entry name" value="WD40"/>
    <property type="match status" value="1"/>
</dbReference>
<dbReference type="Pfam" id="PF00069">
    <property type="entry name" value="Pkinase"/>
    <property type="match status" value="1"/>
</dbReference>
<keyword evidence="18" id="KW-0805">Transcription regulation</keyword>
<dbReference type="Gene3D" id="1.10.510.10">
    <property type="entry name" value="Transferase(Phosphotransferase) domain 1"/>
    <property type="match status" value="1"/>
</dbReference>
<evidence type="ECO:0000256" key="23">
    <source>
        <dbReference type="ARBA" id="ARBA00040421"/>
    </source>
</evidence>
<dbReference type="PROSITE" id="PS50011">
    <property type="entry name" value="PROTEIN_KINASE_DOM"/>
    <property type="match status" value="1"/>
</dbReference>
<dbReference type="GO" id="GO:0006325">
    <property type="term" value="P:chromatin organization"/>
    <property type="evidence" value="ECO:0007669"/>
    <property type="project" value="UniProtKB-KW"/>
</dbReference>
<dbReference type="GO" id="GO:0070374">
    <property type="term" value="P:positive regulation of ERK1 and ERK2 cascade"/>
    <property type="evidence" value="ECO:0007669"/>
    <property type="project" value="TreeGrafter"/>
</dbReference>
<evidence type="ECO:0000256" key="26">
    <source>
        <dbReference type="ARBA" id="ARBA00049003"/>
    </source>
</evidence>
<dbReference type="SMART" id="SM00220">
    <property type="entry name" value="S_TKc"/>
    <property type="match status" value="1"/>
</dbReference>
<dbReference type="CDD" id="cd13975">
    <property type="entry name" value="PKc_Dusty"/>
    <property type="match status" value="1"/>
</dbReference>
<dbReference type="GO" id="GO:0005776">
    <property type="term" value="C:autophagosome"/>
    <property type="evidence" value="ECO:0007669"/>
    <property type="project" value="UniProtKB-SubCell"/>
</dbReference>
<keyword evidence="39" id="KW-1185">Reference proteome</keyword>
<evidence type="ECO:0000256" key="2">
    <source>
        <dbReference type="ARBA" id="ARBA00004187"/>
    </source>
</evidence>
<evidence type="ECO:0000256" key="5">
    <source>
        <dbReference type="ARBA" id="ARBA00004419"/>
    </source>
</evidence>
<dbReference type="PANTHER" id="PTHR46392">
    <property type="entry name" value="DUAL SERINE/THREONINE AND TYROSINE PROTEIN KINASE"/>
    <property type="match status" value="1"/>
</dbReference>
<evidence type="ECO:0000256" key="29">
    <source>
        <dbReference type="ARBA" id="ARBA00054823"/>
    </source>
</evidence>
<feature type="region of interest" description="Disordered" evidence="34">
    <location>
        <begin position="1"/>
        <end position="24"/>
    </location>
</feature>
<dbReference type="Gene3D" id="2.130.10.10">
    <property type="entry name" value="YVTN repeat-like/Quinoprotein amine dehydrogenase"/>
    <property type="match status" value="1"/>
</dbReference>
<keyword evidence="33" id="KW-0175">Coiled coil</keyword>
<dbReference type="FunFam" id="2.130.10.10:FF:000066">
    <property type="entry name" value="retinoblastoma-binding protein 5 isoform X2"/>
    <property type="match status" value="1"/>
</dbReference>
<evidence type="ECO:0000256" key="9">
    <source>
        <dbReference type="ARBA" id="ARBA00022527"/>
    </source>
</evidence>
<evidence type="ECO:0000256" key="3">
    <source>
        <dbReference type="ARBA" id="ARBA00004221"/>
    </source>
</evidence>
<dbReference type="InterPro" id="IPR036179">
    <property type="entry name" value="Ig-like_dom_sf"/>
</dbReference>
<evidence type="ECO:0000256" key="24">
    <source>
        <dbReference type="ARBA" id="ARBA00041268"/>
    </source>
</evidence>
<keyword evidence="7" id="KW-1003">Cell membrane</keyword>
<evidence type="ECO:0000256" key="27">
    <source>
        <dbReference type="ARBA" id="ARBA00049308"/>
    </source>
</evidence>
<dbReference type="PROSITE" id="PS00108">
    <property type="entry name" value="PROTEIN_KINASE_ST"/>
    <property type="match status" value="1"/>
</dbReference>
<evidence type="ECO:0000256" key="6">
    <source>
        <dbReference type="ARBA" id="ARBA00013203"/>
    </source>
</evidence>
<feature type="region of interest" description="Disordered" evidence="34">
    <location>
        <begin position="70"/>
        <end position="91"/>
    </location>
</feature>
<dbReference type="GO" id="GO:0005524">
    <property type="term" value="F:ATP binding"/>
    <property type="evidence" value="ECO:0007669"/>
    <property type="project" value="UniProtKB-UniRule"/>
</dbReference>
<feature type="transmembrane region" description="Helical" evidence="35">
    <location>
        <begin position="1719"/>
        <end position="1745"/>
    </location>
</feature>
<dbReference type="STRING" id="8469.M7B5Q0"/>
<dbReference type="InterPro" id="IPR017441">
    <property type="entry name" value="Protein_kinase_ATP_BS"/>
</dbReference>
<proteinExistence type="predicted"/>
<feature type="repeat" description="WD" evidence="31">
    <location>
        <begin position="1070"/>
        <end position="1111"/>
    </location>
</feature>
<keyword evidence="12" id="KW-0677">Repeat</keyword>
<dbReference type="EC" id="2.7.12.1" evidence="6"/>
<keyword evidence="22" id="KW-0539">Nucleus</keyword>
<reference evidence="39" key="1">
    <citation type="journal article" date="2013" name="Nat. Genet.">
        <title>The draft genomes of soft-shell turtle and green sea turtle yield insights into the development and evolution of the turtle-specific body plan.</title>
        <authorList>
            <person name="Wang Z."/>
            <person name="Pascual-Anaya J."/>
            <person name="Zadissa A."/>
            <person name="Li W."/>
            <person name="Niimura Y."/>
            <person name="Huang Z."/>
            <person name="Li C."/>
            <person name="White S."/>
            <person name="Xiong Z."/>
            <person name="Fang D."/>
            <person name="Wang B."/>
            <person name="Ming Y."/>
            <person name="Chen Y."/>
            <person name="Zheng Y."/>
            <person name="Kuraku S."/>
            <person name="Pignatelli M."/>
            <person name="Herrero J."/>
            <person name="Beal K."/>
            <person name="Nozawa M."/>
            <person name="Li Q."/>
            <person name="Wang J."/>
            <person name="Zhang H."/>
            <person name="Yu L."/>
            <person name="Shigenobu S."/>
            <person name="Wang J."/>
            <person name="Liu J."/>
            <person name="Flicek P."/>
            <person name="Searle S."/>
            <person name="Wang J."/>
            <person name="Kuratani S."/>
            <person name="Yin Y."/>
            <person name="Aken B."/>
            <person name="Zhang G."/>
            <person name="Irie N."/>
        </authorList>
    </citation>
    <scope>NUCLEOTIDE SEQUENCE [LARGE SCALE GENOMIC DNA]</scope>
</reference>
<dbReference type="GO" id="GO:0045743">
    <property type="term" value="P:positive regulation of fibroblast growth factor receptor signaling pathway"/>
    <property type="evidence" value="ECO:0007669"/>
    <property type="project" value="TreeGrafter"/>
</dbReference>
<evidence type="ECO:0000256" key="20">
    <source>
        <dbReference type="ARBA" id="ARBA00023137"/>
    </source>
</evidence>
<keyword evidence="15 32" id="KW-0067">ATP-binding</keyword>
<keyword evidence="10 31" id="KW-0853">WD repeat</keyword>
<evidence type="ECO:0000256" key="30">
    <source>
        <dbReference type="ARBA" id="ARBA00071117"/>
    </source>
</evidence>
<dbReference type="EMBL" id="KB548129">
    <property type="protein sequence ID" value="EMP30840.1"/>
    <property type="molecule type" value="Genomic_DNA"/>
</dbReference>
<evidence type="ECO:0000256" key="14">
    <source>
        <dbReference type="ARBA" id="ARBA00022777"/>
    </source>
</evidence>
<dbReference type="PROSITE" id="PS50835">
    <property type="entry name" value="IG_LIKE"/>
    <property type="match status" value="1"/>
</dbReference>